<dbReference type="Gene3D" id="3.10.150.10">
    <property type="entry name" value="DNA Polymerase III, subunit A, domain 2"/>
    <property type="match status" value="1"/>
</dbReference>
<dbReference type="KEGG" id="vg:23681286"/>
<accession>A0A0B5A0B3</accession>
<protein>
    <submittedName>
        <fullName evidence="1">DNA polymerase III beta subunit</fullName>
    </submittedName>
</protein>
<evidence type="ECO:0000313" key="2">
    <source>
        <dbReference type="Proteomes" id="UP000031732"/>
    </source>
</evidence>
<reference evidence="2" key="1">
    <citation type="submission" date="2014-11" db="EMBL/GenBank/DDBJ databases">
        <title>Complete genome sequence of Paracoccus marcusii phage vB_PmaS_IMEP1 isolated from the South China Sea.</title>
        <authorList>
            <person name="Xu Y."/>
            <person name="Zhang R."/>
            <person name="Jiao N."/>
        </authorList>
    </citation>
    <scope>NUCLEOTIDE SEQUENCE [LARGE SCALE GENOMIC DNA]</scope>
</reference>
<dbReference type="Proteomes" id="UP000031732">
    <property type="component" value="Genome"/>
</dbReference>
<dbReference type="GeneID" id="23681286"/>
<dbReference type="EMBL" id="KP162168">
    <property type="protein sequence ID" value="AJD83127.1"/>
    <property type="molecule type" value="Genomic_DNA"/>
</dbReference>
<sequence length="336" mass="35811">MAPRKRTKAADKEPKLSLAVALDFIKLAQADKANDLIAKSHCRLAGNYAVAFDGVLAMGHPIEEELNLCPQTFRLIDALSRCKKAVSITQLDGEKLAIKSGNFRAVIPCLNPAALPYATPDPRAGDVTDELKSGFAALSPIVSGTGQTVVESSLLLNGGSMVATDRLVMLEYWHGIDLPNGLAIPKAALQAVAKVKLQLVGIGVSDRTVTFHYDNGAWLRTQLYADPWPDVHSVLNRGDPHKAVDVPPAFFDAIEAVAPFSPVGDVYLTDTGLASHNTDAAGATYSLDGIPSGLCFNSKQLLLAKEHAKRIDLVGVGGISFFYGDRVRGAISQKRG</sequence>
<dbReference type="RefSeq" id="YP_009126393.1">
    <property type="nucleotide sequence ID" value="NC_026608.1"/>
</dbReference>
<dbReference type="Gene3D" id="3.70.10.10">
    <property type="match status" value="1"/>
</dbReference>
<name>A0A0B5A0B3_9CAUD</name>
<organism evidence="1 2">
    <name type="scientific">Paracoccus phage vB_PmaS-R3</name>
    <dbReference type="NCBI Taxonomy" id="2494563"/>
    <lineage>
        <taxon>Viruses</taxon>
        <taxon>Duplodnaviria</taxon>
        <taxon>Heunggongvirae</taxon>
        <taxon>Uroviricota</taxon>
        <taxon>Caudoviricetes</taxon>
        <taxon>Zhuquevirus</taxon>
        <taxon>Zhuquevirus R3</taxon>
    </lineage>
</organism>
<reference evidence="1 2" key="2">
    <citation type="journal article" date="2015" name="Stand. Genomic Sci.">
        <title>Complete genome sequence of Paracoccus marcusii phage vB_PmaS-R3 isolated from the South China Sea.</title>
        <authorList>
            <person name="Xu Y."/>
            <person name="Zhang R."/>
            <person name="Jiao N."/>
        </authorList>
    </citation>
    <scope>NUCLEOTIDE SEQUENCE [LARGE SCALE GENOMIC DNA]</scope>
</reference>
<keyword evidence="2" id="KW-1185">Reference proteome</keyword>
<proteinExistence type="predicted"/>
<evidence type="ECO:0000313" key="1">
    <source>
        <dbReference type="EMBL" id="AJD83127.1"/>
    </source>
</evidence>